<dbReference type="RefSeq" id="XP_502842.1">
    <property type="nucleotide sequence ID" value="XM_502842.1"/>
</dbReference>
<dbReference type="GO" id="GO:0022857">
    <property type="term" value="F:transmembrane transporter activity"/>
    <property type="evidence" value="ECO:0007669"/>
    <property type="project" value="TreeGrafter"/>
</dbReference>
<dbReference type="eggNOG" id="ENOG502T1XC">
    <property type="taxonomic scope" value="Eukaryota"/>
</dbReference>
<evidence type="ECO:0000256" key="6">
    <source>
        <dbReference type="SAM" id="Phobius"/>
    </source>
</evidence>
<dbReference type="Proteomes" id="UP000182444">
    <property type="component" value="Chromosome 1D"/>
</dbReference>
<keyword evidence="3 6" id="KW-1133">Transmembrane helix</keyword>
<dbReference type="VEuPathDB" id="FungiDB:YALI0_D15026g"/>
<feature type="transmembrane region" description="Helical" evidence="6">
    <location>
        <begin position="6"/>
        <end position="30"/>
    </location>
</feature>
<reference evidence="8 10" key="2">
    <citation type="submission" date="2018-07" db="EMBL/GenBank/DDBJ databases">
        <title>Draft Genome Assemblies for Five Robust Yarrowia lipolytica Strains Exhibiting High Lipid Production and Pentose Sugar Utilization and Sugar Alcohol Secretion from Undetoxified Lignocellulosic Biomass Hydrolysates.</title>
        <authorList>
            <consortium name="DOE Joint Genome Institute"/>
            <person name="Walker C."/>
            <person name="Ryu S."/>
            <person name="Na H."/>
            <person name="Zane M."/>
            <person name="LaButti K."/>
            <person name="Lipzen A."/>
            <person name="Haridas S."/>
            <person name="Barry K."/>
            <person name="Grigoriev I.V."/>
            <person name="Quarterman J."/>
            <person name="Slininger P."/>
            <person name="Dien B."/>
            <person name="Trinh C.T."/>
        </authorList>
    </citation>
    <scope>NUCLEOTIDE SEQUENCE [LARGE SCALE GENOMIC DNA]</scope>
    <source>
        <strain evidence="8 10">YB392</strain>
    </source>
</reference>
<feature type="region of interest" description="Disordered" evidence="5">
    <location>
        <begin position="275"/>
        <end position="368"/>
    </location>
</feature>
<evidence type="ECO:0000313" key="10">
    <source>
        <dbReference type="Proteomes" id="UP000256601"/>
    </source>
</evidence>
<dbReference type="OrthoDB" id="3026777at2759"/>
<feature type="transmembrane region" description="Helical" evidence="6">
    <location>
        <begin position="190"/>
        <end position="212"/>
    </location>
</feature>
<keyword evidence="2 6" id="KW-0812">Transmembrane</keyword>
<feature type="transmembrane region" description="Helical" evidence="6">
    <location>
        <begin position="129"/>
        <end position="149"/>
    </location>
</feature>
<dbReference type="Gene3D" id="1.20.1250.20">
    <property type="entry name" value="MFS general substrate transporter like domains"/>
    <property type="match status" value="2"/>
</dbReference>
<evidence type="ECO:0000313" key="9">
    <source>
        <dbReference type="Proteomes" id="UP000182444"/>
    </source>
</evidence>
<evidence type="ECO:0000256" key="5">
    <source>
        <dbReference type="SAM" id="MobiDB-lite"/>
    </source>
</evidence>
<evidence type="ECO:0000313" key="8">
    <source>
        <dbReference type="EMBL" id="RDW25670.1"/>
    </source>
</evidence>
<sequence length="607" mass="67332">MSSPIPIFLALGILCLGMGIYGVIGPNFYITVFCRMEYHDQVTISPLSLDEKNPLCHTSAIQEKVSSFESIANLIQGIVQLSLVAQWCFLSDKLGRKRVMVIIGSLFLSSLALTQIFRTYWYIFSPKWFILASVLDHSEVLGSLIILYFSDVWEPETYSMYVAWFTGCFLLIGGSVGSTLGAYLAGKWNLIKVSSVTLSLIFIFLFLLITIVKDDRTIKLSNQVTCTEPNSQTADDTITSFEAIEGVAPLGGFTEVENRIEHRGLKIDTTVNVVETPNYTPSPSRKQSRNYGHLCRKQSSNSLDSPSPSRDYPSRGTTIQVYDESSPLDPQTPSSSRDLTYDSIESPTTLPESRGFSKPKYTPSIHSVPDTTPPPRWYNLFLSKINILSPIFTIFSLVPSRDHRNLVLFSIINSLETAASYSTIYIVALYVQYVYGWTPAELGNVVAFSSALKFVMVTIVTPIVIKWLNNRMTKNDKKVYKHPLPDIPLIRFSMLCGAIYTTSIALTHSGTVFIILQVLSSVRSVAIPARATFVISLASRENTGKLLGAVELISKLLQIPATSLFLKIYSMTVAVYPATVLLIVAAEEWICLGLAAALRNYVLEEGV</sequence>
<feature type="transmembrane region" description="Helical" evidence="6">
    <location>
        <begin position="161"/>
        <end position="184"/>
    </location>
</feature>
<dbReference type="Proteomes" id="UP000256601">
    <property type="component" value="Unassembled WGS sequence"/>
</dbReference>
<feature type="compositionally biased region" description="Polar residues" evidence="5">
    <location>
        <begin position="328"/>
        <end position="351"/>
    </location>
</feature>
<dbReference type="GO" id="GO:0016020">
    <property type="term" value="C:membrane"/>
    <property type="evidence" value="ECO:0007669"/>
    <property type="project" value="UniProtKB-SubCell"/>
</dbReference>
<feature type="compositionally biased region" description="Low complexity" evidence="5">
    <location>
        <begin position="299"/>
        <end position="315"/>
    </location>
</feature>
<gene>
    <name evidence="8" type="ORF">B0I71DRAFT_132238</name>
    <name evidence="7" type="ORF">YALI1_D18251g</name>
</gene>
<dbReference type="AlphaFoldDB" id="A0A1H6QBC0"/>
<dbReference type="EMBL" id="KZ858997">
    <property type="protein sequence ID" value="RDW25670.1"/>
    <property type="molecule type" value="Genomic_DNA"/>
</dbReference>
<feature type="transmembrane region" description="Helical" evidence="6">
    <location>
        <begin position="99"/>
        <end position="123"/>
    </location>
</feature>
<dbReference type="PANTHER" id="PTHR23507:SF1">
    <property type="entry name" value="FI18259P1-RELATED"/>
    <property type="match status" value="1"/>
</dbReference>
<feature type="transmembrane region" description="Helical" evidence="6">
    <location>
        <begin position="574"/>
        <end position="598"/>
    </location>
</feature>
<evidence type="ECO:0000256" key="1">
    <source>
        <dbReference type="ARBA" id="ARBA00004141"/>
    </source>
</evidence>
<accession>A0A1H6QBC0</accession>
<evidence type="ECO:0000256" key="4">
    <source>
        <dbReference type="ARBA" id="ARBA00023136"/>
    </source>
</evidence>
<protein>
    <submittedName>
        <fullName evidence="8">Major facilitator superfamily domain-containing protein</fullName>
    </submittedName>
</protein>
<keyword evidence="4 6" id="KW-0472">Membrane</keyword>
<proteinExistence type="predicted"/>
<feature type="compositionally biased region" description="Polar residues" evidence="5">
    <location>
        <begin position="275"/>
        <end position="285"/>
    </location>
</feature>
<evidence type="ECO:0000256" key="3">
    <source>
        <dbReference type="ARBA" id="ARBA00022989"/>
    </source>
</evidence>
<dbReference type="InterPro" id="IPR036259">
    <property type="entry name" value="MFS_trans_sf"/>
</dbReference>
<dbReference type="SUPFAM" id="SSF103473">
    <property type="entry name" value="MFS general substrate transporter"/>
    <property type="match status" value="1"/>
</dbReference>
<name>A0A1H6QBC0_YARLL</name>
<evidence type="ECO:0000313" key="7">
    <source>
        <dbReference type="EMBL" id="AOW04087.1"/>
    </source>
</evidence>
<comment type="subcellular location">
    <subcellularLocation>
        <location evidence="1">Membrane</location>
        <topology evidence="1">Multi-pass membrane protein</topology>
    </subcellularLocation>
</comment>
<dbReference type="EMBL" id="CP017556">
    <property type="protein sequence ID" value="AOW04087.1"/>
    <property type="molecule type" value="Genomic_DNA"/>
</dbReference>
<dbReference type="KEGG" id="yli:2911336"/>
<evidence type="ECO:0000256" key="2">
    <source>
        <dbReference type="ARBA" id="ARBA00022692"/>
    </source>
</evidence>
<feature type="transmembrane region" description="Helical" evidence="6">
    <location>
        <begin position="406"/>
        <end position="433"/>
    </location>
</feature>
<organism evidence="7 9">
    <name type="scientific">Yarrowia lipolytica</name>
    <name type="common">Candida lipolytica</name>
    <dbReference type="NCBI Taxonomy" id="4952"/>
    <lineage>
        <taxon>Eukaryota</taxon>
        <taxon>Fungi</taxon>
        <taxon>Dikarya</taxon>
        <taxon>Ascomycota</taxon>
        <taxon>Saccharomycotina</taxon>
        <taxon>Dipodascomycetes</taxon>
        <taxon>Dipodascales</taxon>
        <taxon>Dipodascales incertae sedis</taxon>
        <taxon>Yarrowia</taxon>
    </lineage>
</organism>
<dbReference type="VEuPathDB" id="FungiDB:YALI1_D18251g"/>
<reference evidence="7 9" key="1">
    <citation type="journal article" date="2016" name="PLoS ONE">
        <title>Sequence Assembly of Yarrowia lipolytica Strain W29/CLIB89 Shows Transposable Element Diversity.</title>
        <authorList>
            <person name="Magnan C."/>
            <person name="Yu J."/>
            <person name="Chang I."/>
            <person name="Jahn E."/>
            <person name="Kanomata Y."/>
            <person name="Wu J."/>
            <person name="Zeller M."/>
            <person name="Oakes M."/>
            <person name="Baldi P."/>
            <person name="Sandmeyer S."/>
        </authorList>
    </citation>
    <scope>NUCLEOTIDE SEQUENCE [LARGE SCALE GENOMIC DNA]</scope>
    <source>
        <strain evidence="7">CLIB89</strain>
        <strain evidence="9">CLIB89(W29)</strain>
    </source>
</reference>
<dbReference type="PANTHER" id="PTHR23507">
    <property type="entry name" value="ZGC:174356"/>
    <property type="match status" value="1"/>
</dbReference>
<feature type="transmembrane region" description="Helical" evidence="6">
    <location>
        <begin position="445"/>
        <end position="468"/>
    </location>
</feature>
<dbReference type="GeneID" id="2911336"/>